<dbReference type="PANTHER" id="PTHR38590">
    <property type="entry name" value="BLL0828 PROTEIN"/>
    <property type="match status" value="1"/>
</dbReference>
<sequence length="130" mass="15163">MHGQTNAKLTTAARQLRRTMTDAERKLWHLIRGEQLGVKFRRQHPFRNFILDFVCLEQRIVIEVDGSQHAENRLYDDARSIALEQAGFHTLRFWNNEVLSQPDAVLQAIWNALNPRTFPPGEKVKEISRS</sequence>
<feature type="domain" description="DUF559" evidence="1">
    <location>
        <begin position="8"/>
        <end position="113"/>
    </location>
</feature>
<dbReference type="Gene3D" id="3.40.960.10">
    <property type="entry name" value="VSR Endonuclease"/>
    <property type="match status" value="1"/>
</dbReference>
<dbReference type="CDD" id="cd01038">
    <property type="entry name" value="Endonuclease_DUF559"/>
    <property type="match status" value="1"/>
</dbReference>
<dbReference type="GO" id="GO:0004519">
    <property type="term" value="F:endonuclease activity"/>
    <property type="evidence" value="ECO:0007669"/>
    <property type="project" value="UniProtKB-KW"/>
</dbReference>
<keyword evidence="2" id="KW-0540">Nuclease</keyword>
<dbReference type="AlphaFoldDB" id="A0A6B3STY7"/>
<dbReference type="EMBL" id="JAAIVB010000079">
    <property type="protein sequence ID" value="NEX64263.1"/>
    <property type="molecule type" value="Genomic_DNA"/>
</dbReference>
<dbReference type="InterPro" id="IPR011335">
    <property type="entry name" value="Restrct_endonuc-II-like"/>
</dbReference>
<dbReference type="RefSeq" id="WP_163968199.1">
    <property type="nucleotide sequence ID" value="NZ_JAAIVB010000079.1"/>
</dbReference>
<evidence type="ECO:0000313" key="3">
    <source>
        <dbReference type="Proteomes" id="UP000482155"/>
    </source>
</evidence>
<reference evidence="2 3" key="1">
    <citation type="submission" date="2020-02" db="EMBL/GenBank/DDBJ databases">
        <authorList>
            <person name="Kim M.K."/>
        </authorList>
    </citation>
    <scope>NUCLEOTIDE SEQUENCE [LARGE SCALE GENOMIC DNA]</scope>
    <source>
        <strain evidence="2 3">17J57-3</strain>
    </source>
</reference>
<dbReference type="InterPro" id="IPR047216">
    <property type="entry name" value="Endonuclease_DUF559_bact"/>
</dbReference>
<evidence type="ECO:0000259" key="1">
    <source>
        <dbReference type="Pfam" id="PF04480"/>
    </source>
</evidence>
<comment type="caution">
    <text evidence="2">The sequence shown here is derived from an EMBL/GenBank/DDBJ whole genome shotgun (WGS) entry which is preliminary data.</text>
</comment>
<keyword evidence="2" id="KW-0378">Hydrolase</keyword>
<accession>A0A6B3STY7</accession>
<dbReference type="SUPFAM" id="SSF52980">
    <property type="entry name" value="Restriction endonuclease-like"/>
    <property type="match status" value="1"/>
</dbReference>
<proteinExistence type="predicted"/>
<gene>
    <name evidence="2" type="ORF">G3574_24535</name>
</gene>
<dbReference type="Proteomes" id="UP000482155">
    <property type="component" value="Unassembled WGS sequence"/>
</dbReference>
<protein>
    <submittedName>
        <fullName evidence="2">Endonuclease domain-containing protein</fullName>
    </submittedName>
</protein>
<keyword evidence="3" id="KW-1185">Reference proteome</keyword>
<dbReference type="Pfam" id="PF04480">
    <property type="entry name" value="DUF559"/>
    <property type="match status" value="1"/>
</dbReference>
<dbReference type="PANTHER" id="PTHR38590:SF1">
    <property type="entry name" value="BLL0828 PROTEIN"/>
    <property type="match status" value="1"/>
</dbReference>
<dbReference type="InterPro" id="IPR007569">
    <property type="entry name" value="DUF559"/>
</dbReference>
<organism evidence="2 3">
    <name type="scientific">Noviherbaspirillum galbum</name>
    <dbReference type="NCBI Taxonomy" id="2709383"/>
    <lineage>
        <taxon>Bacteria</taxon>
        <taxon>Pseudomonadati</taxon>
        <taxon>Pseudomonadota</taxon>
        <taxon>Betaproteobacteria</taxon>
        <taxon>Burkholderiales</taxon>
        <taxon>Oxalobacteraceae</taxon>
        <taxon>Noviherbaspirillum</taxon>
    </lineage>
</organism>
<evidence type="ECO:0000313" key="2">
    <source>
        <dbReference type="EMBL" id="NEX64263.1"/>
    </source>
</evidence>
<name>A0A6B3STY7_9BURK</name>
<keyword evidence="2" id="KW-0255">Endonuclease</keyword>